<dbReference type="Proteomes" id="UP000179283">
    <property type="component" value="Unassembled WGS sequence"/>
</dbReference>
<evidence type="ECO:0000313" key="3">
    <source>
        <dbReference type="Proteomes" id="UP000179283"/>
    </source>
</evidence>
<protein>
    <submittedName>
        <fullName evidence="2">Uncharacterized protein</fullName>
    </submittedName>
</protein>
<name>A0A1G2U126_9BACT</name>
<dbReference type="AlphaFoldDB" id="A0A1G2U126"/>
<accession>A0A1G2U126</accession>
<comment type="caution">
    <text evidence="2">The sequence shown here is derived from an EMBL/GenBank/DDBJ whole genome shotgun (WGS) entry which is preliminary data.</text>
</comment>
<gene>
    <name evidence="2" type="ORF">A2920_02510</name>
</gene>
<feature type="compositionally biased region" description="Basic and acidic residues" evidence="1">
    <location>
        <begin position="10"/>
        <end position="22"/>
    </location>
</feature>
<dbReference type="EMBL" id="MHWD01000025">
    <property type="protein sequence ID" value="OHB03215.1"/>
    <property type="molecule type" value="Genomic_DNA"/>
</dbReference>
<evidence type="ECO:0000256" key="1">
    <source>
        <dbReference type="SAM" id="MobiDB-lite"/>
    </source>
</evidence>
<sequence>MNEEIPQEPSPEKLEAQEQEGRYRHWIKTHPVVEIPLSERREDGPEIAEFEEMIASFEATHSLSELHSITELASEDAPNHLIREPARLGLIPIVAKLNILKAESNISPERHDELKARYKILSNAVGILNNGEVDHNR</sequence>
<reference evidence="2 3" key="1">
    <citation type="journal article" date="2016" name="Nat. Commun.">
        <title>Thousands of microbial genomes shed light on interconnected biogeochemical processes in an aquifer system.</title>
        <authorList>
            <person name="Anantharaman K."/>
            <person name="Brown C.T."/>
            <person name="Hug L.A."/>
            <person name="Sharon I."/>
            <person name="Castelle C.J."/>
            <person name="Probst A.J."/>
            <person name="Thomas B.C."/>
            <person name="Singh A."/>
            <person name="Wilkins M.J."/>
            <person name="Karaoz U."/>
            <person name="Brodie E.L."/>
            <person name="Williams K.H."/>
            <person name="Hubbard S.S."/>
            <person name="Banfield J.F."/>
        </authorList>
    </citation>
    <scope>NUCLEOTIDE SEQUENCE [LARGE SCALE GENOMIC DNA]</scope>
</reference>
<proteinExistence type="predicted"/>
<feature type="region of interest" description="Disordered" evidence="1">
    <location>
        <begin position="1"/>
        <end position="22"/>
    </location>
</feature>
<organism evidence="2 3">
    <name type="scientific">Candidatus Zambryskibacteria bacterium RIFCSPLOWO2_01_FULL_43_17</name>
    <dbReference type="NCBI Taxonomy" id="1802760"/>
    <lineage>
        <taxon>Bacteria</taxon>
        <taxon>Candidatus Zambryskiibacteriota</taxon>
    </lineage>
</organism>
<evidence type="ECO:0000313" key="2">
    <source>
        <dbReference type="EMBL" id="OHB03215.1"/>
    </source>
</evidence>